<gene>
    <name evidence="10" type="ORF">KQI88_08790</name>
</gene>
<evidence type="ECO:0000256" key="7">
    <source>
        <dbReference type="ARBA" id="ARBA00023237"/>
    </source>
</evidence>
<dbReference type="InterPro" id="IPR003423">
    <property type="entry name" value="OMP_efflux"/>
</dbReference>
<evidence type="ECO:0000256" key="2">
    <source>
        <dbReference type="ARBA" id="ARBA00007613"/>
    </source>
</evidence>
<name>A0ABS6G215_9FIRM</name>
<dbReference type="InterPro" id="IPR014018">
    <property type="entry name" value="SecA_motor_DEAD"/>
</dbReference>
<dbReference type="RefSeq" id="WP_216416328.1">
    <property type="nucleotide sequence ID" value="NZ_JAHLQK010000003.1"/>
</dbReference>
<sequence length="399" mass="45100">MNFKKFIAMGTLITLTVVSNGVPTFATEQATGKEYNESVKQEYIDKQANTITLSLEEAVEYALENSKDIIIQNIELEKAELAYKQGIKDAKNNERIIDDIPTGEIDSVSRELIDTGVPRRSVELTYQVAQWNLKIKENQIKYNVEKSYFDLSQVKKEVEIAEENLNLTQKQYNSGKLKYDVGIISEQELLGLEMGLSKAQTAYDSAKVYYDLQLMNFQNTSGLTFDKEVVLIDSIEYKEYEPINIKESIKQAIENNTMVKIGQESYELSELTFDAIKIKYPDITYKYKEQEAEVAKAAKNLETVKNGVEMGVRAAYLNLLTAEKQIKTLEKNIEQAERMARLAEVSLDLGQGTSIEVLQANLNLMSAKKDLSSQIHAFNMALLDYEYSIGIGKTPISGM</sequence>
<keyword evidence="6" id="KW-0472">Membrane</keyword>
<evidence type="ECO:0000256" key="6">
    <source>
        <dbReference type="ARBA" id="ARBA00023136"/>
    </source>
</evidence>
<evidence type="ECO:0000256" key="5">
    <source>
        <dbReference type="ARBA" id="ARBA00022692"/>
    </source>
</evidence>
<dbReference type="PANTHER" id="PTHR30026">
    <property type="entry name" value="OUTER MEMBRANE PROTEIN TOLC"/>
    <property type="match status" value="1"/>
</dbReference>
<keyword evidence="7" id="KW-0998">Cell outer membrane</keyword>
<evidence type="ECO:0000313" key="11">
    <source>
        <dbReference type="Proteomes" id="UP000779508"/>
    </source>
</evidence>
<dbReference type="PANTHER" id="PTHR30026:SF20">
    <property type="entry name" value="OUTER MEMBRANE PROTEIN TOLC"/>
    <property type="match status" value="1"/>
</dbReference>
<dbReference type="Pfam" id="PF02321">
    <property type="entry name" value="OEP"/>
    <property type="match status" value="1"/>
</dbReference>
<feature type="coiled-coil region" evidence="8">
    <location>
        <begin position="287"/>
        <end position="346"/>
    </location>
</feature>
<evidence type="ECO:0000256" key="1">
    <source>
        <dbReference type="ARBA" id="ARBA00004442"/>
    </source>
</evidence>
<keyword evidence="11" id="KW-1185">Reference proteome</keyword>
<evidence type="ECO:0000259" key="9">
    <source>
        <dbReference type="PROSITE" id="PS51196"/>
    </source>
</evidence>
<evidence type="ECO:0000256" key="8">
    <source>
        <dbReference type="SAM" id="Coils"/>
    </source>
</evidence>
<dbReference type="EMBL" id="JAHLQK010000003">
    <property type="protein sequence ID" value="MBU5676512.1"/>
    <property type="molecule type" value="Genomic_DNA"/>
</dbReference>
<dbReference type="Proteomes" id="UP000779508">
    <property type="component" value="Unassembled WGS sequence"/>
</dbReference>
<proteinExistence type="inferred from homology"/>
<feature type="domain" description="SecA family profile" evidence="9">
    <location>
        <begin position="1"/>
        <end position="399"/>
    </location>
</feature>
<comment type="caution">
    <text evidence="10">The sequence shown here is derived from an EMBL/GenBank/DDBJ whole genome shotgun (WGS) entry which is preliminary data.</text>
</comment>
<keyword evidence="3" id="KW-0813">Transport</keyword>
<evidence type="ECO:0000313" key="10">
    <source>
        <dbReference type="EMBL" id="MBU5676512.1"/>
    </source>
</evidence>
<evidence type="ECO:0000256" key="3">
    <source>
        <dbReference type="ARBA" id="ARBA00022448"/>
    </source>
</evidence>
<comment type="similarity">
    <text evidence="2">Belongs to the outer membrane factor (OMF) (TC 1.B.17) family.</text>
</comment>
<evidence type="ECO:0000256" key="4">
    <source>
        <dbReference type="ARBA" id="ARBA00022452"/>
    </source>
</evidence>
<dbReference type="InterPro" id="IPR051906">
    <property type="entry name" value="TolC-like"/>
</dbReference>
<keyword evidence="8" id="KW-0175">Coiled coil</keyword>
<keyword evidence="5" id="KW-0812">Transmembrane</keyword>
<accession>A0ABS6G215</accession>
<reference evidence="10 11" key="1">
    <citation type="submission" date="2021-06" db="EMBL/GenBank/DDBJ databases">
        <authorList>
            <person name="Sun Q."/>
            <person name="Li D."/>
        </authorList>
    </citation>
    <scope>NUCLEOTIDE SEQUENCE [LARGE SCALE GENOMIC DNA]</scope>
    <source>
        <strain evidence="10 11">MSJ-5</strain>
    </source>
</reference>
<dbReference type="PROSITE" id="PS51196">
    <property type="entry name" value="SECA_MOTOR_DEAD"/>
    <property type="match status" value="1"/>
</dbReference>
<comment type="subcellular location">
    <subcellularLocation>
        <location evidence="1">Cell outer membrane</location>
    </subcellularLocation>
</comment>
<organism evidence="10 11">
    <name type="scientific">Alkaliphilus flagellatus</name>
    <dbReference type="NCBI Taxonomy" id="2841507"/>
    <lineage>
        <taxon>Bacteria</taxon>
        <taxon>Bacillati</taxon>
        <taxon>Bacillota</taxon>
        <taxon>Clostridia</taxon>
        <taxon>Peptostreptococcales</taxon>
        <taxon>Natronincolaceae</taxon>
        <taxon>Alkaliphilus</taxon>
    </lineage>
</organism>
<protein>
    <submittedName>
        <fullName evidence="10">TolC family protein</fullName>
    </submittedName>
</protein>
<keyword evidence="4" id="KW-1134">Transmembrane beta strand</keyword>